<keyword evidence="3" id="KW-0645">Protease</keyword>
<keyword evidence="3" id="KW-0378">Hydrolase</keyword>
<comment type="caution">
    <text evidence="3">The sequence shown here is derived from an EMBL/GenBank/DDBJ whole genome shotgun (WGS) entry which is preliminary data.</text>
</comment>
<protein>
    <submittedName>
        <fullName evidence="3">C2 family cysteine protease</fullName>
    </submittedName>
</protein>
<gene>
    <name evidence="3" type="ORF">ACFOUW_30790</name>
</gene>
<dbReference type="SUPFAM" id="SSF54001">
    <property type="entry name" value="Cysteine proteinases"/>
    <property type="match status" value="1"/>
</dbReference>
<evidence type="ECO:0000256" key="1">
    <source>
        <dbReference type="PROSITE-ProRule" id="PRU00239"/>
    </source>
</evidence>
<accession>A0ABV7YJY3</accession>
<reference evidence="4" key="1">
    <citation type="journal article" date="2019" name="Int. J. Syst. Evol. Microbiol.">
        <title>The Global Catalogue of Microorganisms (GCM) 10K type strain sequencing project: providing services to taxonomists for standard genome sequencing and annotation.</title>
        <authorList>
            <consortium name="The Broad Institute Genomics Platform"/>
            <consortium name="The Broad Institute Genome Sequencing Center for Infectious Disease"/>
            <person name="Wu L."/>
            <person name="Ma J."/>
        </authorList>
    </citation>
    <scope>NUCLEOTIDE SEQUENCE [LARGE SCALE GENOMIC DNA]</scope>
    <source>
        <strain evidence="4">CGMCC 4.7241</strain>
    </source>
</reference>
<dbReference type="InterPro" id="IPR038765">
    <property type="entry name" value="Papain-like_cys_pep_sf"/>
</dbReference>
<evidence type="ECO:0000313" key="3">
    <source>
        <dbReference type="EMBL" id="MFC3765258.1"/>
    </source>
</evidence>
<dbReference type="GO" id="GO:0006508">
    <property type="term" value="P:proteolysis"/>
    <property type="evidence" value="ECO:0007669"/>
    <property type="project" value="UniProtKB-KW"/>
</dbReference>
<dbReference type="PROSITE" id="PS50203">
    <property type="entry name" value="CALPAIN_CAT"/>
    <property type="match status" value="1"/>
</dbReference>
<organism evidence="3 4">
    <name type="scientific">Tenggerimyces flavus</name>
    <dbReference type="NCBI Taxonomy" id="1708749"/>
    <lineage>
        <taxon>Bacteria</taxon>
        <taxon>Bacillati</taxon>
        <taxon>Actinomycetota</taxon>
        <taxon>Actinomycetes</taxon>
        <taxon>Propionibacteriales</taxon>
        <taxon>Nocardioidaceae</taxon>
        <taxon>Tenggerimyces</taxon>
    </lineage>
</organism>
<evidence type="ECO:0000313" key="4">
    <source>
        <dbReference type="Proteomes" id="UP001595699"/>
    </source>
</evidence>
<comment type="caution">
    <text evidence="1">Lacks conserved residue(s) required for the propagation of feature annotation.</text>
</comment>
<feature type="domain" description="Calpain catalytic" evidence="2">
    <location>
        <begin position="70"/>
        <end position="237"/>
    </location>
</feature>
<sequence>MARVDQPMIDQARLKEFEALADLRAADRSRPIYDPIAHLGKADEPRRRAAADSPDRVTIDRPELPEHRTLMYGQPTLFDAQGRIETPPLFYGRPIRDQVRQGSLNDGWLIAALGAVAGHRPHALRDVVRERPDGCFEVRLHDASWDSGSGDWVPTGRRIELEVTPEVPVDPADPWAAAFADTRTSGVSWVAVLEKAFAGLDQTYTPGHPRRVESGYNRLDEGGTPSDTAQALALLTGHRAGVICIPNHAAYAGDFESAIRDVHCANKPVIVQATLDRPNQTYEITGYANGLIALRNPTGETHPERLTARQLLPHTSGHLITLR</sequence>
<keyword evidence="4" id="KW-1185">Reference proteome</keyword>
<dbReference type="RefSeq" id="WP_205119053.1">
    <property type="nucleotide sequence ID" value="NZ_JAFBCM010000001.1"/>
</dbReference>
<dbReference type="GO" id="GO:0008233">
    <property type="term" value="F:peptidase activity"/>
    <property type="evidence" value="ECO:0007669"/>
    <property type="project" value="UniProtKB-KW"/>
</dbReference>
<name>A0ABV7YJY3_9ACTN</name>
<proteinExistence type="predicted"/>
<dbReference type="EMBL" id="JBHRZH010000036">
    <property type="protein sequence ID" value="MFC3765258.1"/>
    <property type="molecule type" value="Genomic_DNA"/>
</dbReference>
<dbReference type="InterPro" id="IPR001300">
    <property type="entry name" value="Peptidase_C2_calpain_cat"/>
</dbReference>
<dbReference type="Proteomes" id="UP001595699">
    <property type="component" value="Unassembled WGS sequence"/>
</dbReference>
<evidence type="ECO:0000259" key="2">
    <source>
        <dbReference type="PROSITE" id="PS50203"/>
    </source>
</evidence>
<dbReference type="Pfam" id="PF00648">
    <property type="entry name" value="Peptidase_C2"/>
    <property type="match status" value="1"/>
</dbReference>